<evidence type="ECO:0000256" key="6">
    <source>
        <dbReference type="ARBA" id="ARBA00022741"/>
    </source>
</evidence>
<feature type="domain" description="RelA/SpoT" evidence="10">
    <location>
        <begin position="57"/>
        <end position="180"/>
    </location>
</feature>
<proteinExistence type="inferred from homology"/>
<evidence type="ECO:0000256" key="2">
    <source>
        <dbReference type="ARBA" id="ARBA00007476"/>
    </source>
</evidence>
<evidence type="ECO:0000313" key="11">
    <source>
        <dbReference type="EMBL" id="ALC82840.1"/>
    </source>
</evidence>
<dbReference type="OrthoDB" id="9789634at2"/>
<keyword evidence="9" id="KW-0342">GTP-binding</keyword>
<accession>A0A0M4GB28</accession>
<dbReference type="FunFam" id="3.30.460.10:FF:000012">
    <property type="entry name" value="GTP pyrophosphokinase YjbM"/>
    <property type="match status" value="1"/>
</dbReference>
<dbReference type="PANTHER" id="PTHR47837:SF2">
    <property type="entry name" value="GTP PYROPHOSPHOKINASE YWAC"/>
    <property type="match status" value="1"/>
</dbReference>
<dbReference type="Pfam" id="PF04607">
    <property type="entry name" value="RelA_SpoT"/>
    <property type="match status" value="1"/>
</dbReference>
<keyword evidence="12" id="KW-1185">Reference proteome</keyword>
<dbReference type="SMART" id="SM00954">
    <property type="entry name" value="RelA_SpoT"/>
    <property type="match status" value="1"/>
</dbReference>
<dbReference type="UniPathway" id="UPA00908">
    <property type="reaction ID" value="UER00884"/>
</dbReference>
<name>A0A0M4GB28_9BACI</name>
<dbReference type="Gene3D" id="3.30.460.10">
    <property type="entry name" value="Beta Polymerase, domain 2"/>
    <property type="match status" value="1"/>
</dbReference>
<evidence type="ECO:0000256" key="1">
    <source>
        <dbReference type="ARBA" id="ARBA00004976"/>
    </source>
</evidence>
<keyword evidence="8" id="KW-0067">ATP-binding</keyword>
<dbReference type="PANTHER" id="PTHR47837">
    <property type="entry name" value="GTP PYROPHOSPHOKINASE YJBM"/>
    <property type="match status" value="1"/>
</dbReference>
<evidence type="ECO:0000256" key="5">
    <source>
        <dbReference type="ARBA" id="ARBA00022679"/>
    </source>
</evidence>
<keyword evidence="7 11" id="KW-0418">Kinase</keyword>
<dbReference type="GO" id="GO:0016301">
    <property type="term" value="F:kinase activity"/>
    <property type="evidence" value="ECO:0007669"/>
    <property type="project" value="UniProtKB-KW"/>
</dbReference>
<comment type="similarity">
    <text evidence="2">Belongs to the RelA/SpoT family.</text>
</comment>
<protein>
    <recommendedName>
        <fullName evidence="4">GTP diphosphokinase</fullName>
        <ecNumber evidence="4">2.7.6.5</ecNumber>
    </recommendedName>
</protein>
<dbReference type="STRING" id="1441095.AM592_15515"/>
<dbReference type="Proteomes" id="UP000067625">
    <property type="component" value="Chromosome"/>
</dbReference>
<dbReference type="AlphaFoldDB" id="A0A0M4GB28"/>
<dbReference type="InterPro" id="IPR043519">
    <property type="entry name" value="NT_sf"/>
</dbReference>
<dbReference type="CDD" id="cd05399">
    <property type="entry name" value="NT_Rel-Spo_like"/>
    <property type="match status" value="1"/>
</dbReference>
<dbReference type="GO" id="GO:0005525">
    <property type="term" value="F:GTP binding"/>
    <property type="evidence" value="ECO:0007669"/>
    <property type="project" value="UniProtKB-KW"/>
</dbReference>
<evidence type="ECO:0000256" key="7">
    <source>
        <dbReference type="ARBA" id="ARBA00022777"/>
    </source>
</evidence>
<keyword evidence="6" id="KW-0547">Nucleotide-binding</keyword>
<dbReference type="RefSeq" id="WP_053604652.1">
    <property type="nucleotide sequence ID" value="NZ_CP012600.1"/>
</dbReference>
<dbReference type="PATRIC" id="fig|1441095.3.peg.3421"/>
<dbReference type="GO" id="GO:0005524">
    <property type="term" value="F:ATP binding"/>
    <property type="evidence" value="ECO:0007669"/>
    <property type="project" value="UniProtKB-KW"/>
</dbReference>
<sequence length="220" mass="25561">MQLTKEDMANLKDVMENWKNELLVYKFALDQMNTKFSIISQEYNLIHGHNPIEHTKSRVKSFESIVNKLARKNLEVTTAHAKEHIHDIAGVRIICSFLSDIYNVVDILKQHNDLEILGIKDYIKNPKENGYRSLHLLIETPVYLTNGVERVKVEIQIRTIAMDFWASLEHKIHYKLNNAVPELLTEDLKEAANIANYLDEKMHGINNEVDSAKKEPEEER</sequence>
<evidence type="ECO:0000256" key="8">
    <source>
        <dbReference type="ARBA" id="ARBA00022840"/>
    </source>
</evidence>
<reference evidence="11 12" key="2">
    <citation type="journal article" date="2016" name="Int. J. Syst. Evol. Microbiol.">
        <title>Bacillus gobiensis sp. nov., isolated from a soil sample.</title>
        <authorList>
            <person name="Liu B."/>
            <person name="Liu G.H."/>
            <person name="Cetin S."/>
            <person name="Schumann P."/>
            <person name="Pan Z.Z."/>
            <person name="Chen Q.Q."/>
        </authorList>
    </citation>
    <scope>NUCLEOTIDE SEQUENCE [LARGE SCALE GENOMIC DNA]</scope>
    <source>
        <strain evidence="11 12">FJAT-4402</strain>
    </source>
</reference>
<evidence type="ECO:0000259" key="10">
    <source>
        <dbReference type="SMART" id="SM00954"/>
    </source>
</evidence>
<evidence type="ECO:0000256" key="9">
    <source>
        <dbReference type="ARBA" id="ARBA00023134"/>
    </source>
</evidence>
<comment type="pathway">
    <text evidence="1">Purine metabolism; ppGpp biosynthesis; ppGpp from GTP: step 1/2.</text>
</comment>
<dbReference type="GO" id="GO:0015970">
    <property type="term" value="P:guanosine tetraphosphate biosynthetic process"/>
    <property type="evidence" value="ECO:0007669"/>
    <property type="project" value="UniProtKB-UniPathway"/>
</dbReference>
<dbReference type="EC" id="2.7.6.5" evidence="4"/>
<evidence type="ECO:0000256" key="4">
    <source>
        <dbReference type="ARBA" id="ARBA00013251"/>
    </source>
</evidence>
<organism evidence="11 12">
    <name type="scientific">Bacillus gobiensis</name>
    <dbReference type="NCBI Taxonomy" id="1441095"/>
    <lineage>
        <taxon>Bacteria</taxon>
        <taxon>Bacillati</taxon>
        <taxon>Bacillota</taxon>
        <taxon>Bacilli</taxon>
        <taxon>Bacillales</taxon>
        <taxon>Bacillaceae</taxon>
        <taxon>Bacillus</taxon>
    </lineage>
</organism>
<dbReference type="Gene3D" id="1.10.287.860">
    <property type="entry name" value="Nucleotidyltransferase"/>
    <property type="match status" value="1"/>
</dbReference>
<dbReference type="GO" id="GO:0008728">
    <property type="term" value="F:GTP diphosphokinase activity"/>
    <property type="evidence" value="ECO:0007669"/>
    <property type="project" value="UniProtKB-EC"/>
</dbReference>
<evidence type="ECO:0000256" key="3">
    <source>
        <dbReference type="ARBA" id="ARBA00011881"/>
    </source>
</evidence>
<comment type="subunit">
    <text evidence="3">Homotetramer.</text>
</comment>
<keyword evidence="5" id="KW-0808">Transferase</keyword>
<dbReference type="EMBL" id="CP012600">
    <property type="protein sequence ID" value="ALC82840.1"/>
    <property type="molecule type" value="Genomic_DNA"/>
</dbReference>
<evidence type="ECO:0000313" key="12">
    <source>
        <dbReference type="Proteomes" id="UP000067625"/>
    </source>
</evidence>
<dbReference type="SUPFAM" id="SSF81301">
    <property type="entry name" value="Nucleotidyltransferase"/>
    <property type="match status" value="1"/>
</dbReference>
<dbReference type="InterPro" id="IPR052366">
    <property type="entry name" value="GTP_Pyrophosphokinase"/>
</dbReference>
<dbReference type="InterPro" id="IPR007685">
    <property type="entry name" value="RelA_SpoT"/>
</dbReference>
<reference evidence="12" key="1">
    <citation type="submission" date="2015-08" db="EMBL/GenBank/DDBJ databases">
        <title>Genome sequencing project for genomic taxonomy and phylogenomics of Bacillus-like bacteria.</title>
        <authorList>
            <person name="Liu B."/>
            <person name="Wang J."/>
            <person name="Zhu Y."/>
            <person name="Liu G."/>
            <person name="Chen Q."/>
            <person name="Chen Z."/>
            <person name="Lan J."/>
            <person name="Che J."/>
            <person name="Ge C."/>
            <person name="Shi H."/>
            <person name="Pan Z."/>
            <person name="Liu X."/>
        </authorList>
    </citation>
    <scope>NUCLEOTIDE SEQUENCE [LARGE SCALE GENOMIC DNA]</scope>
    <source>
        <strain evidence="12">FJAT-4402</strain>
    </source>
</reference>
<gene>
    <name evidence="11" type="ORF">AM592_15515</name>
</gene>